<dbReference type="Proteomes" id="UP000761534">
    <property type="component" value="Unassembled WGS sequence"/>
</dbReference>
<evidence type="ECO:0000256" key="1">
    <source>
        <dbReference type="SAM" id="MobiDB-lite"/>
    </source>
</evidence>
<dbReference type="AlphaFoldDB" id="A0A642V1U5"/>
<evidence type="ECO:0000313" key="2">
    <source>
        <dbReference type="EMBL" id="KAA8910350.1"/>
    </source>
</evidence>
<reference evidence="2" key="1">
    <citation type="journal article" date="2019" name="G3 (Bethesda)">
        <title>Genome Assemblies of Two Rare Opportunistic Yeast Pathogens: Diutina rugosa (syn. Candida rugosa) and Trichomonascus ciferrii (syn. Candida ciferrii).</title>
        <authorList>
            <person name="Mixao V."/>
            <person name="Saus E."/>
            <person name="Hansen A.P."/>
            <person name="Lass-Florl C."/>
            <person name="Gabaldon T."/>
        </authorList>
    </citation>
    <scope>NUCLEOTIDE SEQUENCE</scope>
    <source>
        <strain evidence="2">CBS 4856</strain>
    </source>
</reference>
<protein>
    <submittedName>
        <fullName evidence="2">Uncharacterized protein</fullName>
    </submittedName>
</protein>
<sequence>MSRLRSTCPNTCLSVELDRKPLFQASTNRNNWALPITSSEVATGGLEAGENPWIRLTPSPRLCEPPTNRNNLDTTHNFERSEPRGSGGVPPENH</sequence>
<feature type="region of interest" description="Disordered" evidence="1">
    <location>
        <begin position="57"/>
        <end position="94"/>
    </location>
</feature>
<keyword evidence="3" id="KW-1185">Reference proteome</keyword>
<organism evidence="2 3">
    <name type="scientific">Trichomonascus ciferrii</name>
    <dbReference type="NCBI Taxonomy" id="44093"/>
    <lineage>
        <taxon>Eukaryota</taxon>
        <taxon>Fungi</taxon>
        <taxon>Dikarya</taxon>
        <taxon>Ascomycota</taxon>
        <taxon>Saccharomycotina</taxon>
        <taxon>Dipodascomycetes</taxon>
        <taxon>Dipodascales</taxon>
        <taxon>Trichomonascaceae</taxon>
        <taxon>Trichomonascus</taxon>
        <taxon>Trichomonascus ciferrii complex</taxon>
    </lineage>
</organism>
<dbReference type="EMBL" id="SWFS01000317">
    <property type="protein sequence ID" value="KAA8910350.1"/>
    <property type="molecule type" value="Genomic_DNA"/>
</dbReference>
<gene>
    <name evidence="2" type="ORF">TRICI_004148</name>
</gene>
<proteinExistence type="predicted"/>
<dbReference type="VEuPathDB" id="FungiDB:TRICI_004148"/>
<name>A0A642V1U5_9ASCO</name>
<accession>A0A642V1U5</accession>
<evidence type="ECO:0000313" key="3">
    <source>
        <dbReference type="Proteomes" id="UP000761534"/>
    </source>
</evidence>
<comment type="caution">
    <text evidence="2">The sequence shown here is derived from an EMBL/GenBank/DDBJ whole genome shotgun (WGS) entry which is preliminary data.</text>
</comment>